<proteinExistence type="predicted"/>
<evidence type="ECO:0000256" key="1">
    <source>
        <dbReference type="SAM" id="MobiDB-lite"/>
    </source>
</evidence>
<evidence type="ECO:0000313" key="3">
    <source>
        <dbReference type="Proteomes" id="UP001144673"/>
    </source>
</evidence>
<dbReference type="GeneID" id="80889418"/>
<dbReference type="RefSeq" id="XP_056050694.1">
    <property type="nucleotide sequence ID" value="XM_056193683.1"/>
</dbReference>
<reference evidence="2" key="1">
    <citation type="journal article" date="2023" name="Access Microbiol">
        <title>De-novo genome assembly for Akanthomyces muscarius, a biocontrol agent of insect agricultural pests.</title>
        <authorList>
            <person name="Erdos Z."/>
            <person name="Studholme D.J."/>
            <person name="Raymond B."/>
            <person name="Sharma M."/>
        </authorList>
    </citation>
    <scope>NUCLEOTIDE SEQUENCE</scope>
    <source>
        <strain evidence="2">Ve6</strain>
    </source>
</reference>
<keyword evidence="3" id="KW-1185">Reference proteome</keyword>
<feature type="region of interest" description="Disordered" evidence="1">
    <location>
        <begin position="1"/>
        <end position="21"/>
    </location>
</feature>
<accession>A0A9W8Q859</accession>
<evidence type="ECO:0000313" key="2">
    <source>
        <dbReference type="EMBL" id="KAJ4147753.1"/>
    </source>
</evidence>
<dbReference type="EMBL" id="JAJHUN010000010">
    <property type="protein sequence ID" value="KAJ4147753.1"/>
    <property type="molecule type" value="Genomic_DNA"/>
</dbReference>
<dbReference type="KEGG" id="amus:LMH87_002259"/>
<protein>
    <submittedName>
        <fullName evidence="2">Uncharacterized protein</fullName>
    </submittedName>
</protein>
<dbReference type="AlphaFoldDB" id="A0A9W8Q859"/>
<comment type="caution">
    <text evidence="2">The sequence shown here is derived from an EMBL/GenBank/DDBJ whole genome shotgun (WGS) entry which is preliminary data.</text>
</comment>
<name>A0A9W8Q859_AKAMU</name>
<sequence length="107" mass="12067">MAARHLALKAKENPRHTPCLDTDRHTKKLVIDSRSAYNENRTSISTMLRANCTREHATNVELSWSEGDVSSAHLASYDLGLPSALSAHPPWRKPLAYIPQKNRKVHQ</sequence>
<dbReference type="Proteomes" id="UP001144673">
    <property type="component" value="Chromosome 3"/>
</dbReference>
<gene>
    <name evidence="2" type="ORF">LMH87_002259</name>
</gene>
<organism evidence="2 3">
    <name type="scientific">Akanthomyces muscarius</name>
    <name type="common">Entomopathogenic fungus</name>
    <name type="synonym">Lecanicillium muscarium</name>
    <dbReference type="NCBI Taxonomy" id="2231603"/>
    <lineage>
        <taxon>Eukaryota</taxon>
        <taxon>Fungi</taxon>
        <taxon>Dikarya</taxon>
        <taxon>Ascomycota</taxon>
        <taxon>Pezizomycotina</taxon>
        <taxon>Sordariomycetes</taxon>
        <taxon>Hypocreomycetidae</taxon>
        <taxon>Hypocreales</taxon>
        <taxon>Cordycipitaceae</taxon>
        <taxon>Akanthomyces</taxon>
    </lineage>
</organism>